<dbReference type="InterPro" id="IPR000092">
    <property type="entry name" value="Polyprenyl_synt"/>
</dbReference>
<evidence type="ECO:0000313" key="5">
    <source>
        <dbReference type="Proteomes" id="UP001165289"/>
    </source>
</evidence>
<proteinExistence type="inferred from homology"/>
<dbReference type="SFLD" id="SFLDS00005">
    <property type="entry name" value="Isoprenoid_Synthase_Type_I"/>
    <property type="match status" value="1"/>
</dbReference>
<dbReference type="GO" id="GO:0046872">
    <property type="term" value="F:metal ion binding"/>
    <property type="evidence" value="ECO:0007669"/>
    <property type="project" value="UniProtKB-KW"/>
</dbReference>
<dbReference type="GO" id="GO:0004659">
    <property type="term" value="F:prenyltransferase activity"/>
    <property type="evidence" value="ECO:0007669"/>
    <property type="project" value="InterPro"/>
</dbReference>
<keyword evidence="2" id="KW-0460">Magnesium</keyword>
<name>A0AAV7JQM8_9METZ</name>
<dbReference type="SUPFAM" id="SSF48576">
    <property type="entry name" value="Terpenoid synthases"/>
    <property type="match status" value="1"/>
</dbReference>
<dbReference type="InterPro" id="IPR033749">
    <property type="entry name" value="Polyprenyl_synt_CS"/>
</dbReference>
<keyword evidence="3" id="KW-0808">Transferase</keyword>
<reference evidence="4 5" key="1">
    <citation type="journal article" date="2023" name="BMC Biol.">
        <title>The compact genome of the sponge Oopsacas minuta (Hexactinellida) is lacking key metazoan core genes.</title>
        <authorList>
            <person name="Santini S."/>
            <person name="Schenkelaars Q."/>
            <person name="Jourda C."/>
            <person name="Duchesne M."/>
            <person name="Belahbib H."/>
            <person name="Rocher C."/>
            <person name="Selva M."/>
            <person name="Riesgo A."/>
            <person name="Vervoort M."/>
            <person name="Leys S.P."/>
            <person name="Kodjabachian L."/>
            <person name="Le Bivic A."/>
            <person name="Borchiellini C."/>
            <person name="Claverie J.M."/>
            <person name="Renard E."/>
        </authorList>
    </citation>
    <scope>NUCLEOTIDE SEQUENCE [LARGE SCALE GENOMIC DNA]</scope>
    <source>
        <strain evidence="4">SPO-2</strain>
    </source>
</reference>
<protein>
    <submittedName>
        <fullName evidence="4">Geranylgeranyl pyrophosphate synthase-like</fullName>
    </submittedName>
</protein>
<evidence type="ECO:0000256" key="1">
    <source>
        <dbReference type="ARBA" id="ARBA00022723"/>
    </source>
</evidence>
<evidence type="ECO:0000313" key="4">
    <source>
        <dbReference type="EMBL" id="KAI6650645.1"/>
    </source>
</evidence>
<dbReference type="PROSITE" id="PS00444">
    <property type="entry name" value="POLYPRENYL_SYNTHASE_2"/>
    <property type="match status" value="1"/>
</dbReference>
<dbReference type="Proteomes" id="UP001165289">
    <property type="component" value="Unassembled WGS sequence"/>
</dbReference>
<dbReference type="EMBL" id="JAKMXF010000310">
    <property type="protein sequence ID" value="KAI6650645.1"/>
    <property type="molecule type" value="Genomic_DNA"/>
</dbReference>
<evidence type="ECO:0000256" key="2">
    <source>
        <dbReference type="ARBA" id="ARBA00022842"/>
    </source>
</evidence>
<sequence>MAENKPKFTDDVLTEPYHYLTQKPGKGVRLKLVKAFNHWLNISHHTMSTICEVTQMLHNASLLVDDIEDDSVLRRSLPVAHKVFGTPQTLNCANYMYFVALNKIVKLQNPETVDIFSDALLKLHKGQGMDIYWRDNFVCPTEEEYREMAISKTAGLFRLAIDIMQVYSENKRDLGPLVVDIGLYFQIRDDYANLVSEEYEKNKSFAEDLSEGKFSFPIIHGFREEKDSQIQAILRQRTTDFQVKKYCTSLLRKIGSLEYTEGVLAKLEVSILEKIKGLGGNPLLEAMIKELAKVYSVS</sequence>
<organism evidence="4 5">
    <name type="scientific">Oopsacas minuta</name>
    <dbReference type="NCBI Taxonomy" id="111878"/>
    <lineage>
        <taxon>Eukaryota</taxon>
        <taxon>Metazoa</taxon>
        <taxon>Porifera</taxon>
        <taxon>Hexactinellida</taxon>
        <taxon>Hexasterophora</taxon>
        <taxon>Lyssacinosida</taxon>
        <taxon>Leucopsacidae</taxon>
        <taxon>Oopsacas</taxon>
    </lineage>
</organism>
<dbReference type="Pfam" id="PF00348">
    <property type="entry name" value="polyprenyl_synt"/>
    <property type="match status" value="1"/>
</dbReference>
<dbReference type="CDD" id="cd00685">
    <property type="entry name" value="Trans_IPPS_HT"/>
    <property type="match status" value="1"/>
</dbReference>
<keyword evidence="1" id="KW-0479">Metal-binding</keyword>
<comment type="caution">
    <text evidence="4">The sequence shown here is derived from an EMBL/GenBank/DDBJ whole genome shotgun (WGS) entry which is preliminary data.</text>
</comment>
<evidence type="ECO:0000256" key="3">
    <source>
        <dbReference type="RuleBase" id="RU004466"/>
    </source>
</evidence>
<keyword evidence="5" id="KW-1185">Reference proteome</keyword>
<gene>
    <name evidence="4" type="ORF">LOD99_7695</name>
</gene>
<dbReference type="PANTHER" id="PTHR12001:SF44">
    <property type="entry name" value="GERANYLGERANYL PYROPHOSPHATE SYNTHASE"/>
    <property type="match status" value="1"/>
</dbReference>
<dbReference type="PANTHER" id="PTHR12001">
    <property type="entry name" value="GERANYLGERANYL PYROPHOSPHATE SYNTHASE"/>
    <property type="match status" value="1"/>
</dbReference>
<dbReference type="Gene3D" id="1.10.600.10">
    <property type="entry name" value="Farnesyl Diphosphate Synthase"/>
    <property type="match status" value="1"/>
</dbReference>
<comment type="similarity">
    <text evidence="3">Belongs to the FPP/GGPP synthase family.</text>
</comment>
<dbReference type="AlphaFoldDB" id="A0AAV7JQM8"/>
<dbReference type="InterPro" id="IPR008949">
    <property type="entry name" value="Isoprenoid_synthase_dom_sf"/>
</dbReference>
<accession>A0AAV7JQM8</accession>
<dbReference type="GO" id="GO:0008299">
    <property type="term" value="P:isoprenoid biosynthetic process"/>
    <property type="evidence" value="ECO:0007669"/>
    <property type="project" value="InterPro"/>
</dbReference>